<reference evidence="2" key="1">
    <citation type="submission" date="2023-10" db="EMBL/GenBank/DDBJ databases">
        <title>Chromosome-level genome of the transformable northern wattle, Acacia crassicarpa.</title>
        <authorList>
            <person name="Massaro I."/>
            <person name="Sinha N.R."/>
            <person name="Poethig S."/>
            <person name="Leichty A.R."/>
        </authorList>
    </citation>
    <scope>NUCLEOTIDE SEQUENCE</scope>
    <source>
        <strain evidence="2">Acra3RX</strain>
        <tissue evidence="2">Leaf</tissue>
    </source>
</reference>
<protein>
    <recommendedName>
        <fullName evidence="4">SMP-30/Gluconolactonase/LRE-like region domain-containing protein</fullName>
    </recommendedName>
</protein>
<name>A0AAE1MZ86_9FABA</name>
<organism evidence="2 3">
    <name type="scientific">Acacia crassicarpa</name>
    <name type="common">northern wattle</name>
    <dbReference type="NCBI Taxonomy" id="499986"/>
    <lineage>
        <taxon>Eukaryota</taxon>
        <taxon>Viridiplantae</taxon>
        <taxon>Streptophyta</taxon>
        <taxon>Embryophyta</taxon>
        <taxon>Tracheophyta</taxon>
        <taxon>Spermatophyta</taxon>
        <taxon>Magnoliopsida</taxon>
        <taxon>eudicotyledons</taxon>
        <taxon>Gunneridae</taxon>
        <taxon>Pentapetalae</taxon>
        <taxon>rosids</taxon>
        <taxon>fabids</taxon>
        <taxon>Fabales</taxon>
        <taxon>Fabaceae</taxon>
        <taxon>Caesalpinioideae</taxon>
        <taxon>mimosoid clade</taxon>
        <taxon>Acacieae</taxon>
        <taxon>Acacia</taxon>
    </lineage>
</organism>
<dbReference type="Proteomes" id="UP001293593">
    <property type="component" value="Unassembled WGS sequence"/>
</dbReference>
<dbReference type="FunFam" id="2.120.10.30:FF:000089">
    <property type="entry name" value="Calcium-dependent phosphotriesterase superfamily protein"/>
    <property type="match status" value="1"/>
</dbReference>
<keyword evidence="1" id="KW-1133">Transmembrane helix</keyword>
<accession>A0AAE1MZ86</accession>
<evidence type="ECO:0000256" key="1">
    <source>
        <dbReference type="SAM" id="Phobius"/>
    </source>
</evidence>
<keyword evidence="1" id="KW-0812">Transmembrane</keyword>
<evidence type="ECO:0008006" key="4">
    <source>
        <dbReference type="Google" id="ProtNLM"/>
    </source>
</evidence>
<dbReference type="GO" id="GO:0005783">
    <property type="term" value="C:endoplasmic reticulum"/>
    <property type="evidence" value="ECO:0007669"/>
    <property type="project" value="TreeGrafter"/>
</dbReference>
<gene>
    <name evidence="2" type="ORF">QN277_011534</name>
</gene>
<dbReference type="SUPFAM" id="SSF101898">
    <property type="entry name" value="NHL repeat"/>
    <property type="match status" value="1"/>
</dbReference>
<sequence length="369" mass="41146">MSMSIITFIIFFLLVFGLSLFFPTSFLFHPKPHKIHFRFPNLYPEGLAWDPLTHQFYVGSLRQRIIAAVTDTGVSETFIFDSSLPENVTFLGLTVDSPNRRLLAAVHAMEPLPPFNALAAYDLTSRQRIFLSILPDDGGGSGRPTANDVSVDDEGNAYVTNSGGNYIWKVNYRGEASIFSRSPQFTAHPVDRNAPHSYCGLNGIAYVSKGYFLVVQSNTGKMFKVDANDGAARLVKVKEDLMVADDVVLADDAVLVVSPVNKLWYLRSEDSWGEGDLYDEIDLDLERFPTSLVVGGGKRTYVVYGHVEEGMMGISGREIFSIEEVRSRKSESGNSQIWRVLVLIGMGLALTFIWRLQKLWLVNKGKKVN</sequence>
<feature type="transmembrane region" description="Helical" evidence="1">
    <location>
        <begin position="337"/>
        <end position="356"/>
    </location>
</feature>
<dbReference type="InterPro" id="IPR053224">
    <property type="entry name" value="Sensory_adhesion_molecule"/>
</dbReference>
<dbReference type="EMBL" id="JAWXYG010000002">
    <property type="protein sequence ID" value="KAK4279821.1"/>
    <property type="molecule type" value="Genomic_DNA"/>
</dbReference>
<dbReference type="PANTHER" id="PTHR31460:SF6">
    <property type="entry name" value="NHL DOMAIN PROTEIN"/>
    <property type="match status" value="1"/>
</dbReference>
<dbReference type="Gene3D" id="2.120.10.30">
    <property type="entry name" value="TolB, C-terminal domain"/>
    <property type="match status" value="1"/>
</dbReference>
<dbReference type="AlphaFoldDB" id="A0AAE1MZ86"/>
<evidence type="ECO:0000313" key="3">
    <source>
        <dbReference type="Proteomes" id="UP001293593"/>
    </source>
</evidence>
<proteinExistence type="predicted"/>
<dbReference type="InterPro" id="IPR011042">
    <property type="entry name" value="6-blade_b-propeller_TolB-like"/>
</dbReference>
<dbReference type="PANTHER" id="PTHR31460">
    <property type="match status" value="1"/>
</dbReference>
<comment type="caution">
    <text evidence="2">The sequence shown here is derived from an EMBL/GenBank/DDBJ whole genome shotgun (WGS) entry which is preliminary data.</text>
</comment>
<evidence type="ECO:0000313" key="2">
    <source>
        <dbReference type="EMBL" id="KAK4279821.1"/>
    </source>
</evidence>
<keyword evidence="1" id="KW-0472">Membrane</keyword>
<keyword evidence="3" id="KW-1185">Reference proteome</keyword>